<keyword evidence="5" id="KW-0206">Cytoskeleton</keyword>
<dbReference type="SUPFAM" id="SSF51161">
    <property type="entry name" value="Trimeric LpxA-like enzymes"/>
    <property type="match status" value="1"/>
</dbReference>
<evidence type="ECO:0000256" key="2">
    <source>
        <dbReference type="ARBA" id="ARBA00007719"/>
    </source>
</evidence>
<protein>
    <recommendedName>
        <fullName evidence="3">Dynactin subunit 6</fullName>
    </recommendedName>
</protein>
<evidence type="ECO:0000256" key="4">
    <source>
        <dbReference type="ARBA" id="ARBA00022490"/>
    </source>
</evidence>
<dbReference type="PANTHER" id="PTHR13072">
    <property type="entry name" value="DYNACTIN 6"/>
    <property type="match status" value="1"/>
</dbReference>
<dbReference type="InterPro" id="IPR011004">
    <property type="entry name" value="Trimer_LpxA-like_sf"/>
</dbReference>
<dbReference type="GO" id="GO:0005869">
    <property type="term" value="C:dynactin complex"/>
    <property type="evidence" value="ECO:0007669"/>
    <property type="project" value="InterPro"/>
</dbReference>
<organism evidence="7">
    <name type="scientific">Daphnia pulex</name>
    <name type="common">Water flea</name>
    <dbReference type="NCBI Taxonomy" id="6669"/>
    <lineage>
        <taxon>Eukaryota</taxon>
        <taxon>Metazoa</taxon>
        <taxon>Ecdysozoa</taxon>
        <taxon>Arthropoda</taxon>
        <taxon>Crustacea</taxon>
        <taxon>Branchiopoda</taxon>
        <taxon>Diplostraca</taxon>
        <taxon>Cladocera</taxon>
        <taxon>Anomopoda</taxon>
        <taxon>Daphniidae</taxon>
        <taxon>Daphnia</taxon>
    </lineage>
</organism>
<dbReference type="EMBL" id="LR014993">
    <property type="protein sequence ID" value="SVE84612.1"/>
    <property type="molecule type" value="mRNA"/>
</dbReference>
<comment type="subcellular location">
    <subcellularLocation>
        <location evidence="1">Cytoplasm</location>
        <location evidence="1">Cytoskeleton</location>
    </subcellularLocation>
</comment>
<evidence type="ECO:0000256" key="3">
    <source>
        <dbReference type="ARBA" id="ARBA00016573"/>
    </source>
</evidence>
<dbReference type="PANTHER" id="PTHR13072:SF0">
    <property type="entry name" value="DYNACTIN SUBUNIT 6"/>
    <property type="match status" value="1"/>
</dbReference>
<evidence type="ECO:0000256" key="6">
    <source>
        <dbReference type="ARBA" id="ARBA00034687"/>
    </source>
</evidence>
<name>A0A4Y7MVC3_DAPPU</name>
<accession>A0A4Y7MVC3</accession>
<comment type="function">
    <text evidence="6">Part of the dynactin complex that activates the molecular motor dynein for ultra-processive transport along microtubules.</text>
</comment>
<comment type="similarity">
    <text evidence="2">Belongs to the dynactin subunits 5/6 family. Dynactin subunit 6 subfamily.</text>
</comment>
<evidence type="ECO:0000256" key="5">
    <source>
        <dbReference type="ARBA" id="ARBA00023212"/>
    </source>
</evidence>
<gene>
    <name evidence="7" type="primary">EOG090X0I48</name>
</gene>
<evidence type="ECO:0000256" key="1">
    <source>
        <dbReference type="ARBA" id="ARBA00004245"/>
    </source>
</evidence>
<dbReference type="AlphaFoldDB" id="A0A4Y7MVC3"/>
<dbReference type="OrthoDB" id="2355at2759"/>
<keyword evidence="4" id="KW-0963">Cytoplasm</keyword>
<reference evidence="7" key="1">
    <citation type="submission" date="2018-08" db="EMBL/GenBank/DDBJ databases">
        <authorList>
            <person name="Cornetti L."/>
        </authorList>
    </citation>
    <scope>NUCLEOTIDE SEQUENCE</scope>
    <source>
        <strain evidence="7">PA42</strain>
    </source>
</reference>
<dbReference type="InterPro" id="IPR027777">
    <property type="entry name" value="DCTN6"/>
</dbReference>
<proteinExistence type="evidence at transcript level"/>
<dbReference type="Gene3D" id="2.160.10.10">
    <property type="entry name" value="Hexapeptide repeat proteins"/>
    <property type="match status" value="1"/>
</dbReference>
<sequence>MDDGSFRQSQRLKTVVTDFNFTKAVQKNAAMTKIFVYHVSSMQDLKRLKAKIANGAIVCCECELQGDITIGSRTVIHPRAKIIALLGPIIIGENNIIEEQVQIINNGEDAMVIGNNNVFEVDCRVESKKIGDNNIVESKAFVGRQTSLSNGCVIGAKCEVLVHETLQEGSLFYGSGPDVKRRVQSDKPSAQGAQIEFLSKVLPNYHRIRKPLV</sequence>
<dbReference type="CDD" id="cd04646">
    <property type="entry name" value="LbH_Dynactin_6"/>
    <property type="match status" value="1"/>
</dbReference>
<evidence type="ECO:0000313" key="7">
    <source>
        <dbReference type="EMBL" id="SVE84612.1"/>
    </source>
</evidence>